<geneLocation type="plasmid" evidence="9 10">
    <name>p_1</name>
</geneLocation>
<keyword evidence="3 7" id="KW-0812">Transmembrane</keyword>
<keyword evidence="4 7" id="KW-1133">Transmembrane helix</keyword>
<dbReference type="AlphaFoldDB" id="A0A7G6T5E6"/>
<dbReference type="Pfam" id="PF07690">
    <property type="entry name" value="MFS_1"/>
    <property type="match status" value="1"/>
</dbReference>
<proteinExistence type="predicted"/>
<evidence type="ECO:0000256" key="1">
    <source>
        <dbReference type="ARBA" id="ARBA00004651"/>
    </source>
</evidence>
<dbReference type="PANTHER" id="PTHR43124">
    <property type="entry name" value="PURINE EFFLUX PUMP PBUE"/>
    <property type="match status" value="1"/>
</dbReference>
<dbReference type="Proteomes" id="UP000515465">
    <property type="component" value="Plasmid p_1"/>
</dbReference>
<feature type="transmembrane region" description="Helical" evidence="7">
    <location>
        <begin position="26"/>
        <end position="48"/>
    </location>
</feature>
<dbReference type="InterPro" id="IPR020846">
    <property type="entry name" value="MFS_dom"/>
</dbReference>
<feature type="transmembrane region" description="Helical" evidence="7">
    <location>
        <begin position="261"/>
        <end position="284"/>
    </location>
</feature>
<name>A0A7G6T5E6_9HYPH</name>
<dbReference type="PANTHER" id="PTHR43124:SF5">
    <property type="entry name" value="PURINE RIBONUCLEOSIDE EFFLUX PUMP NEPI"/>
    <property type="match status" value="1"/>
</dbReference>
<dbReference type="GO" id="GO:0005886">
    <property type="term" value="C:plasma membrane"/>
    <property type="evidence" value="ECO:0007669"/>
    <property type="project" value="UniProtKB-SubCell"/>
</dbReference>
<evidence type="ECO:0000313" key="10">
    <source>
        <dbReference type="Proteomes" id="UP000515465"/>
    </source>
</evidence>
<feature type="transmembrane region" description="Helical" evidence="7">
    <location>
        <begin position="228"/>
        <end position="249"/>
    </location>
</feature>
<evidence type="ECO:0000256" key="2">
    <source>
        <dbReference type="ARBA" id="ARBA00022475"/>
    </source>
</evidence>
<feature type="domain" description="Major facilitator superfamily (MFS) profile" evidence="8">
    <location>
        <begin position="29"/>
        <end position="404"/>
    </location>
</feature>
<feature type="transmembrane region" description="Helical" evidence="7">
    <location>
        <begin position="181"/>
        <end position="207"/>
    </location>
</feature>
<feature type="compositionally biased region" description="Basic and acidic residues" evidence="6">
    <location>
        <begin position="12"/>
        <end position="23"/>
    </location>
</feature>
<feature type="transmembrane region" description="Helical" evidence="7">
    <location>
        <begin position="317"/>
        <end position="340"/>
    </location>
</feature>
<dbReference type="EMBL" id="CP050299">
    <property type="protein sequence ID" value="QND61978.1"/>
    <property type="molecule type" value="Genomic_DNA"/>
</dbReference>
<dbReference type="RefSeq" id="WP_183465740.1">
    <property type="nucleotide sequence ID" value="NZ_CP050299.1"/>
</dbReference>
<dbReference type="InterPro" id="IPR011701">
    <property type="entry name" value="MFS"/>
</dbReference>
<comment type="subcellular location">
    <subcellularLocation>
        <location evidence="1">Cell membrane</location>
        <topology evidence="1">Multi-pass membrane protein</topology>
    </subcellularLocation>
</comment>
<feature type="transmembrane region" description="Helical" evidence="7">
    <location>
        <begin position="352"/>
        <end position="375"/>
    </location>
</feature>
<evidence type="ECO:0000256" key="4">
    <source>
        <dbReference type="ARBA" id="ARBA00022989"/>
    </source>
</evidence>
<sequence>MTESATGFLEAVPHDPKKPHERSRPAWGAVISLALGTFGLVTAEFLPASVLTPLAHDLGITEGAAGQTMTATAIAGAISAPTMAIITKRLDRRIVLWAMTLLQILSNVLAEVAWSLPVFLAARVVLGIALGGFWSISASVAMRLVPNHLLPRAMSIILTGVSVAIVCAPPMGAYVGDIWGWRAAFTIAAVVNAVTLLVQFVTIPMLPPVEIAGFRSLLDLANKPMIKMALLVVLLVASGHFASFTYIRAFLERIPALDSKTIPLVLLASGIGGFFGNLTGAFLAKHSLKAVAALPPLLIAIAATSLLMVGASASASVVAIAVWSFAFGAVPVGLQTWMVLRAVPGQAESAGVLMAATFQVAIAAGAIFGGLLVKYAGVHSVFAYSAVATFLAALTVFLLGPKRAT</sequence>
<dbReference type="PROSITE" id="PS50850">
    <property type="entry name" value="MFS"/>
    <property type="match status" value="1"/>
</dbReference>
<evidence type="ECO:0000256" key="3">
    <source>
        <dbReference type="ARBA" id="ARBA00022692"/>
    </source>
</evidence>
<dbReference type="Gene3D" id="1.20.1250.20">
    <property type="entry name" value="MFS general substrate transporter like domains"/>
    <property type="match status" value="1"/>
</dbReference>
<accession>A0A7G6T5E6</accession>
<keyword evidence="2" id="KW-1003">Cell membrane</keyword>
<protein>
    <submittedName>
        <fullName evidence="9">MFS transporter</fullName>
    </submittedName>
</protein>
<dbReference type="InterPro" id="IPR036259">
    <property type="entry name" value="MFS_trans_sf"/>
</dbReference>
<dbReference type="SUPFAM" id="SSF103473">
    <property type="entry name" value="MFS general substrate transporter"/>
    <property type="match status" value="1"/>
</dbReference>
<keyword evidence="9" id="KW-0614">Plasmid</keyword>
<dbReference type="GO" id="GO:0022857">
    <property type="term" value="F:transmembrane transporter activity"/>
    <property type="evidence" value="ECO:0007669"/>
    <property type="project" value="InterPro"/>
</dbReference>
<dbReference type="CDD" id="cd17324">
    <property type="entry name" value="MFS_NepI_like"/>
    <property type="match status" value="1"/>
</dbReference>
<feature type="transmembrane region" description="Helical" evidence="7">
    <location>
        <begin position="381"/>
        <end position="400"/>
    </location>
</feature>
<evidence type="ECO:0000259" key="8">
    <source>
        <dbReference type="PROSITE" id="PS50850"/>
    </source>
</evidence>
<feature type="transmembrane region" description="Helical" evidence="7">
    <location>
        <begin position="68"/>
        <end position="87"/>
    </location>
</feature>
<feature type="transmembrane region" description="Helical" evidence="7">
    <location>
        <begin position="153"/>
        <end position="175"/>
    </location>
</feature>
<feature type="region of interest" description="Disordered" evidence="6">
    <location>
        <begin position="1"/>
        <end position="23"/>
    </location>
</feature>
<evidence type="ECO:0000256" key="7">
    <source>
        <dbReference type="SAM" id="Phobius"/>
    </source>
</evidence>
<reference evidence="10" key="1">
    <citation type="journal article" date="2020" name="Mol. Plant Microbe">
        <title>Rhizobial microsymbionts of the narrowly endemic Oxytropis species growing in Kamchatka are characterized by significant genetic diversity and possess a set of genes that are associated with T3SS and T6SS secretion systems and can affect the development of symbiosis.</title>
        <authorList>
            <person name="Safronova V."/>
            <person name="Guro P."/>
            <person name="Sazanova A."/>
            <person name="Kuznetsova I."/>
            <person name="Belimov A."/>
            <person name="Yakubov V."/>
            <person name="Chirak E."/>
            <person name="Afonin A."/>
            <person name="Gogolev Y."/>
            <person name="Andronov E."/>
            <person name="Tikhonovich I."/>
        </authorList>
    </citation>
    <scope>NUCLEOTIDE SEQUENCE [LARGE SCALE GENOMIC DNA]</scope>
    <source>
        <strain evidence="10">583</strain>
        <plasmid evidence="10">p_1</plasmid>
    </source>
</reference>
<dbReference type="InterPro" id="IPR050189">
    <property type="entry name" value="MFS_Efflux_Transporters"/>
</dbReference>
<organism evidence="9 10">
    <name type="scientific">Mesorhizobium huakuii</name>
    <dbReference type="NCBI Taxonomy" id="28104"/>
    <lineage>
        <taxon>Bacteria</taxon>
        <taxon>Pseudomonadati</taxon>
        <taxon>Pseudomonadota</taxon>
        <taxon>Alphaproteobacteria</taxon>
        <taxon>Hyphomicrobiales</taxon>
        <taxon>Phyllobacteriaceae</taxon>
        <taxon>Mesorhizobium</taxon>
    </lineage>
</organism>
<feature type="transmembrane region" description="Helical" evidence="7">
    <location>
        <begin position="120"/>
        <end position="141"/>
    </location>
</feature>
<keyword evidence="5 7" id="KW-0472">Membrane</keyword>
<feature type="transmembrane region" description="Helical" evidence="7">
    <location>
        <begin position="291"/>
        <end position="311"/>
    </location>
</feature>
<evidence type="ECO:0000256" key="5">
    <source>
        <dbReference type="ARBA" id="ARBA00023136"/>
    </source>
</evidence>
<evidence type="ECO:0000256" key="6">
    <source>
        <dbReference type="SAM" id="MobiDB-lite"/>
    </source>
</evidence>
<feature type="transmembrane region" description="Helical" evidence="7">
    <location>
        <begin position="94"/>
        <end position="114"/>
    </location>
</feature>
<gene>
    <name evidence="9" type="ORF">HB778_38220</name>
</gene>
<evidence type="ECO:0000313" key="9">
    <source>
        <dbReference type="EMBL" id="QND61978.1"/>
    </source>
</evidence>